<organism evidence="1 2">
    <name type="scientific">Rhizophagus irregularis (strain DAOM 181602 / DAOM 197198 / MUCL 43194)</name>
    <name type="common">Arbuscular mycorrhizal fungus</name>
    <name type="synonym">Glomus intraradices</name>
    <dbReference type="NCBI Taxonomy" id="747089"/>
    <lineage>
        <taxon>Eukaryota</taxon>
        <taxon>Fungi</taxon>
        <taxon>Fungi incertae sedis</taxon>
        <taxon>Mucoromycota</taxon>
        <taxon>Glomeromycotina</taxon>
        <taxon>Glomeromycetes</taxon>
        <taxon>Glomerales</taxon>
        <taxon>Glomeraceae</taxon>
        <taxon>Rhizophagus</taxon>
    </lineage>
</organism>
<keyword evidence="2" id="KW-1185">Reference proteome</keyword>
<dbReference type="SUPFAM" id="SSF56112">
    <property type="entry name" value="Protein kinase-like (PK-like)"/>
    <property type="match status" value="1"/>
</dbReference>
<dbReference type="InterPro" id="IPR011009">
    <property type="entry name" value="Kinase-like_dom_sf"/>
</dbReference>
<proteinExistence type="predicted"/>
<evidence type="ECO:0008006" key="3">
    <source>
        <dbReference type="Google" id="ProtNLM"/>
    </source>
</evidence>
<comment type="caution">
    <text evidence="1">The sequence shown here is derived from an EMBL/GenBank/DDBJ whole genome shotgun (WGS) entry which is preliminary data.</text>
</comment>
<evidence type="ECO:0000313" key="1">
    <source>
        <dbReference type="EMBL" id="POG57869.1"/>
    </source>
</evidence>
<reference evidence="1 2" key="2">
    <citation type="journal article" date="2018" name="New Phytol.">
        <title>High intraspecific genome diversity in the model arbuscular mycorrhizal symbiont Rhizophagus irregularis.</title>
        <authorList>
            <person name="Chen E.C.H."/>
            <person name="Morin E."/>
            <person name="Beaudet D."/>
            <person name="Noel J."/>
            <person name="Yildirir G."/>
            <person name="Ndikumana S."/>
            <person name="Charron P."/>
            <person name="St-Onge C."/>
            <person name="Giorgi J."/>
            <person name="Kruger M."/>
            <person name="Marton T."/>
            <person name="Ropars J."/>
            <person name="Grigoriev I.V."/>
            <person name="Hainaut M."/>
            <person name="Henrissat B."/>
            <person name="Roux C."/>
            <person name="Martin F."/>
            <person name="Corradi N."/>
        </authorList>
    </citation>
    <scope>NUCLEOTIDE SEQUENCE [LARGE SCALE GENOMIC DNA]</scope>
    <source>
        <strain evidence="1 2">DAOM 197198</strain>
    </source>
</reference>
<protein>
    <recommendedName>
        <fullName evidence="3">Protein kinase domain-containing protein</fullName>
    </recommendedName>
</protein>
<dbReference type="EMBL" id="AUPC02000606">
    <property type="protein sequence ID" value="POG57869.1"/>
    <property type="molecule type" value="Genomic_DNA"/>
</dbReference>
<evidence type="ECO:0000313" key="2">
    <source>
        <dbReference type="Proteomes" id="UP000018888"/>
    </source>
</evidence>
<gene>
    <name evidence="1" type="ORF">GLOIN_2v1791184</name>
</gene>
<dbReference type="Gene3D" id="1.10.510.10">
    <property type="entry name" value="Transferase(Phosphotransferase) domain 1"/>
    <property type="match status" value="1"/>
</dbReference>
<dbReference type="AlphaFoldDB" id="A0A2P4NXK9"/>
<sequence>MKQIEWQLPCSPANKYGKSGNTILDEFILENKLKWIPYNKFKDVEYLNKGGFGIIYKAIWLKSNRDSEEVILKCHNDLNENLIEFLNEWKHHENCLDSYDNVYFYGF</sequence>
<name>A0A2P4NXK9_RHIID</name>
<accession>A0A2P4NXK9</accession>
<reference evidence="1 2" key="1">
    <citation type="journal article" date="2013" name="Proc. Natl. Acad. Sci. U.S.A.">
        <title>Genome of an arbuscular mycorrhizal fungus provides insight into the oldest plant symbiosis.</title>
        <authorList>
            <person name="Tisserant E."/>
            <person name="Malbreil M."/>
            <person name="Kuo A."/>
            <person name="Kohler A."/>
            <person name="Symeonidi A."/>
            <person name="Balestrini R."/>
            <person name="Charron P."/>
            <person name="Duensing N."/>
            <person name="Frei Dit Frey N."/>
            <person name="Gianinazzi-Pearson V."/>
            <person name="Gilbert L.B."/>
            <person name="Handa Y."/>
            <person name="Herr J.R."/>
            <person name="Hijri M."/>
            <person name="Koul R."/>
            <person name="Kawaguchi M."/>
            <person name="Krajinski F."/>
            <person name="Lammers P.J."/>
            <person name="Masclaux F.G."/>
            <person name="Murat C."/>
            <person name="Morin E."/>
            <person name="Ndikumana S."/>
            <person name="Pagni M."/>
            <person name="Petitpierre D."/>
            <person name="Requena N."/>
            <person name="Rosikiewicz P."/>
            <person name="Riley R."/>
            <person name="Saito K."/>
            <person name="San Clemente H."/>
            <person name="Shapiro H."/>
            <person name="van Tuinen D."/>
            <person name="Becard G."/>
            <person name="Bonfante P."/>
            <person name="Paszkowski U."/>
            <person name="Shachar-Hill Y.Y."/>
            <person name="Tuskan G.A."/>
            <person name="Young P.W."/>
            <person name="Sanders I.R."/>
            <person name="Henrissat B."/>
            <person name="Rensing S.A."/>
            <person name="Grigoriev I.V."/>
            <person name="Corradi N."/>
            <person name="Roux C."/>
            <person name="Martin F."/>
        </authorList>
    </citation>
    <scope>NUCLEOTIDE SEQUENCE [LARGE SCALE GENOMIC DNA]</scope>
    <source>
        <strain evidence="1 2">DAOM 197198</strain>
    </source>
</reference>
<dbReference type="Proteomes" id="UP000018888">
    <property type="component" value="Unassembled WGS sequence"/>
</dbReference>